<dbReference type="InterPro" id="IPR044855">
    <property type="entry name" value="CoA-Trfase_III_dom3_sf"/>
</dbReference>
<organism evidence="2">
    <name type="scientific">Lygus hesperus</name>
    <name type="common">Western plant bug</name>
    <dbReference type="NCBI Taxonomy" id="30085"/>
    <lineage>
        <taxon>Eukaryota</taxon>
        <taxon>Metazoa</taxon>
        <taxon>Ecdysozoa</taxon>
        <taxon>Arthropoda</taxon>
        <taxon>Hexapoda</taxon>
        <taxon>Insecta</taxon>
        <taxon>Pterygota</taxon>
        <taxon>Neoptera</taxon>
        <taxon>Paraneoptera</taxon>
        <taxon>Hemiptera</taxon>
        <taxon>Heteroptera</taxon>
        <taxon>Panheteroptera</taxon>
        <taxon>Cimicomorpha</taxon>
        <taxon>Miridae</taxon>
        <taxon>Mirini</taxon>
        <taxon>Lygus</taxon>
    </lineage>
</organism>
<reference evidence="3" key="3">
    <citation type="journal article" date="2016" name="Gigascience">
        <title>De novo construction of an expanded transcriptome assembly for the western tarnished plant bug, Lygus hesperus.</title>
        <authorList>
            <person name="Tassone E.E."/>
            <person name="Geib S.M."/>
            <person name="Hall B."/>
            <person name="Fabrick J.A."/>
            <person name="Brent C.S."/>
            <person name="Hull J.J."/>
        </authorList>
    </citation>
    <scope>NUCLEOTIDE SEQUENCE</scope>
</reference>
<dbReference type="GO" id="GO:0003824">
    <property type="term" value="F:catalytic activity"/>
    <property type="evidence" value="ECO:0007669"/>
    <property type="project" value="InterPro"/>
</dbReference>
<evidence type="ECO:0000313" key="3">
    <source>
        <dbReference type="EMBL" id="JAQ06335.1"/>
    </source>
</evidence>
<proteinExistence type="inferred from homology"/>
<dbReference type="InterPro" id="IPR050509">
    <property type="entry name" value="CoA-transferase_III"/>
</dbReference>
<dbReference type="InterPro" id="IPR023606">
    <property type="entry name" value="CoA-Trfase_III_dom_1_sf"/>
</dbReference>
<dbReference type="Gene3D" id="3.40.50.10540">
    <property type="entry name" value="Crotonobetainyl-coa:carnitine coa-transferase, domain 1"/>
    <property type="match status" value="1"/>
</dbReference>
<reference evidence="2" key="1">
    <citation type="journal article" date="2014" name="PLoS ONE">
        <title>Transcriptome-Based Identification of ABC Transporters in the Western Tarnished Plant Bug Lygus hesperus.</title>
        <authorList>
            <person name="Hull J.J."/>
            <person name="Chaney K."/>
            <person name="Geib S.M."/>
            <person name="Fabrick J.A."/>
            <person name="Brent C.S."/>
            <person name="Walsh D."/>
            <person name="Lavine L.C."/>
        </authorList>
    </citation>
    <scope>NUCLEOTIDE SEQUENCE</scope>
</reference>
<sequence>MALRGIQVLELGGLAPAPFCGMVLADFGAKVLRIDKLSGDLFGTDDILAHGKLSVALNFKTKEGIEVFKKLSLQSDVVIDPFRPGVMEKLTIGPDDLMKTNDRLIYARLTGYGQHGPMAKSAGHDINYTAMSGALSFLGGRSDVPTPPVNLLADFAGGGLTAALGILMALYEREKSGMGQVVDCSMTRGAAYVSSWLSRGFNTFLFCNKRGSNLLDGGAFYYDNYRTKDGKWIAVGALEPKFYSNLLEGLGIPEEELPQTTEFEIGRAKLEDAFMKHDQHYWEKVFSHLDACVTPVLTPIEAANHKHNAYQKSYHTFQDGILAPSPEPRMSRTPSARNPAWKAPRIGEHTLEILKSVGYQDAELEEMVGTQVIGVCDTTSKL</sequence>
<gene>
    <name evidence="2" type="primary">Amacr_1</name>
    <name evidence="2" type="ORF">CM83_33887</name>
    <name evidence="3" type="ORF">g.47781</name>
</gene>
<name>A0A0A9WTM5_LYGHE</name>
<accession>A0A0A9WTM5</accession>
<dbReference type="PANTHER" id="PTHR48228:SF5">
    <property type="entry name" value="ALPHA-METHYLACYL-COA RACEMASE"/>
    <property type="match status" value="1"/>
</dbReference>
<dbReference type="Pfam" id="PF02515">
    <property type="entry name" value="CoA_transf_3"/>
    <property type="match status" value="1"/>
</dbReference>
<evidence type="ECO:0000313" key="2">
    <source>
        <dbReference type="EMBL" id="JAG08200.1"/>
    </source>
</evidence>
<comment type="similarity">
    <text evidence="1">Belongs to the CoA-transferase III family.</text>
</comment>
<protein>
    <submittedName>
        <fullName evidence="2">Alpha-methylacyl-CoA racemase</fullName>
    </submittedName>
</protein>
<reference evidence="2" key="2">
    <citation type="submission" date="2014-07" db="EMBL/GenBank/DDBJ databases">
        <authorList>
            <person name="Hull J."/>
        </authorList>
    </citation>
    <scope>NUCLEOTIDE SEQUENCE</scope>
</reference>
<dbReference type="PANTHER" id="PTHR48228">
    <property type="entry name" value="SUCCINYL-COA--D-CITRAMALATE COA-TRANSFERASE"/>
    <property type="match status" value="1"/>
</dbReference>
<dbReference type="Gene3D" id="3.30.1540.10">
    <property type="entry name" value="formyl-coa transferase, domain 3"/>
    <property type="match status" value="1"/>
</dbReference>
<dbReference type="InterPro" id="IPR003673">
    <property type="entry name" value="CoA-Trfase_fam_III"/>
</dbReference>
<dbReference type="EMBL" id="GBHO01035404">
    <property type="protein sequence ID" value="JAG08200.1"/>
    <property type="molecule type" value="Transcribed_RNA"/>
</dbReference>
<evidence type="ECO:0000256" key="1">
    <source>
        <dbReference type="ARBA" id="ARBA00008383"/>
    </source>
</evidence>
<dbReference type="SUPFAM" id="SSF89796">
    <property type="entry name" value="CoA-transferase family III (CaiB/BaiF)"/>
    <property type="match status" value="1"/>
</dbReference>
<dbReference type="AlphaFoldDB" id="A0A0A9WTM5"/>
<dbReference type="EMBL" id="GDHC01012294">
    <property type="protein sequence ID" value="JAQ06335.1"/>
    <property type="molecule type" value="Transcribed_RNA"/>
</dbReference>